<dbReference type="AlphaFoldDB" id="A0A8H9TFR3"/>
<organism evidence="2">
    <name type="scientific">Vibrio vulnificus</name>
    <dbReference type="NCBI Taxonomy" id="672"/>
    <lineage>
        <taxon>Bacteria</taxon>
        <taxon>Pseudomonadati</taxon>
        <taxon>Pseudomonadota</taxon>
        <taxon>Gammaproteobacteria</taxon>
        <taxon>Vibrionales</taxon>
        <taxon>Vibrionaceae</taxon>
        <taxon>Vibrio</taxon>
    </lineage>
</organism>
<keyword evidence="1" id="KW-1133">Transmembrane helix</keyword>
<reference evidence="2" key="1">
    <citation type="journal article" date="2018" name="Genome Biol.">
        <title>SKESA: strategic k-mer extension for scrupulous assemblies.</title>
        <authorList>
            <person name="Souvorov A."/>
            <person name="Agarwala R."/>
            <person name="Lipman D.J."/>
        </authorList>
    </citation>
    <scope>NUCLEOTIDE SEQUENCE</scope>
    <source>
        <strain evidence="2">BCW_3452</strain>
    </source>
</reference>
<accession>A0A8H9TFR3</accession>
<name>A0A8H9TFR3_VIBVL</name>
<gene>
    <name evidence="2" type="ORF">I7730_14425</name>
</gene>
<proteinExistence type="predicted"/>
<evidence type="ECO:0000313" key="2">
    <source>
        <dbReference type="EMBL" id="HAS8540983.1"/>
    </source>
</evidence>
<feature type="transmembrane region" description="Helical" evidence="1">
    <location>
        <begin position="93"/>
        <end position="113"/>
    </location>
</feature>
<reference evidence="2" key="2">
    <citation type="submission" date="2019-01" db="EMBL/GenBank/DDBJ databases">
        <authorList>
            <consortium name="NCBI Pathogen Detection Project"/>
        </authorList>
    </citation>
    <scope>NUCLEOTIDE SEQUENCE</scope>
    <source>
        <strain evidence="2">BCW_3452</strain>
    </source>
</reference>
<feature type="transmembrane region" description="Helical" evidence="1">
    <location>
        <begin position="29"/>
        <end position="47"/>
    </location>
</feature>
<keyword evidence="1" id="KW-0472">Membrane</keyword>
<comment type="caution">
    <text evidence="2">The sequence shown here is derived from an EMBL/GenBank/DDBJ whole genome shotgun (WGS) entry which is preliminary data.</text>
</comment>
<dbReference type="Proteomes" id="UP000863257">
    <property type="component" value="Unassembled WGS sequence"/>
</dbReference>
<feature type="transmembrane region" description="Helical" evidence="1">
    <location>
        <begin position="119"/>
        <end position="137"/>
    </location>
</feature>
<dbReference type="EMBL" id="DACRBY010000017">
    <property type="protein sequence ID" value="HAS8540983.1"/>
    <property type="molecule type" value="Genomic_DNA"/>
</dbReference>
<sequence length="152" mass="17214">MLKDTRKFGEERYVSNPLLTIFESLFVDWWLMWLFSVLYTPCTFSLAKPMQAATETMLRNKGVNMDDHLGNSVGLAALKDAEVIFATKTPLRFLFIGVVFFFMGGLVSAYSSSMAGSVSFARPLGVIICLGAIWNYFKGRWELYRLTRLLLG</sequence>
<keyword evidence="1" id="KW-0812">Transmembrane</keyword>
<protein>
    <submittedName>
        <fullName evidence="2">Uncharacterized protein</fullName>
    </submittedName>
</protein>
<evidence type="ECO:0000256" key="1">
    <source>
        <dbReference type="SAM" id="Phobius"/>
    </source>
</evidence>